<evidence type="ECO:0000313" key="1">
    <source>
        <dbReference type="EMBL" id="MFC5367991.1"/>
    </source>
</evidence>
<dbReference type="EMBL" id="JBHSKX010000002">
    <property type="protein sequence ID" value="MFC5367991.1"/>
    <property type="molecule type" value="Genomic_DNA"/>
</dbReference>
<proteinExistence type="predicted"/>
<reference evidence="1 2" key="1">
    <citation type="journal article" date="2019" name="Int. J. Syst. Evol. Microbiol.">
        <title>The Global Catalogue of Microorganisms (GCM) 10K type strain sequencing project: providing services to taxonomists for standard genome sequencing and annotation.</title>
        <authorList>
            <consortium name="The Broad Institute Genomics Platform"/>
            <consortium name="The Broad Institute Genome Sequencing Center for Infectious Disease"/>
            <person name="Wu L."/>
            <person name="Ma J."/>
        </authorList>
    </citation>
    <scope>NUCLEOTIDE SEQUENCE [LARGE SCALE GENOMIC DNA]</scope>
    <source>
        <strain evidence="1 2">CGMCC 1.12237</strain>
    </source>
</reference>
<organism evidence="1 2">
    <name type="scientific">Salinirubrum litoreum</name>
    <dbReference type="NCBI Taxonomy" id="1126234"/>
    <lineage>
        <taxon>Archaea</taxon>
        <taxon>Methanobacteriati</taxon>
        <taxon>Methanobacteriota</taxon>
        <taxon>Stenosarchaea group</taxon>
        <taxon>Halobacteria</taxon>
        <taxon>Halobacteriales</taxon>
        <taxon>Haloferacaceae</taxon>
        <taxon>Salinirubrum</taxon>
    </lineage>
</organism>
<accession>A0ABD5RDE8</accession>
<evidence type="ECO:0000313" key="2">
    <source>
        <dbReference type="Proteomes" id="UP001596201"/>
    </source>
</evidence>
<dbReference type="AlphaFoldDB" id="A0ABD5RDE8"/>
<protein>
    <submittedName>
        <fullName evidence="1">Uncharacterized protein</fullName>
    </submittedName>
</protein>
<comment type="caution">
    <text evidence="1">The sequence shown here is derived from an EMBL/GenBank/DDBJ whole genome shotgun (WGS) entry which is preliminary data.</text>
</comment>
<keyword evidence="2" id="KW-1185">Reference proteome</keyword>
<sequence>MASTTSSDRYTRIERRTIAGQEARVGTDPEEIRVEWRPGRAVYHRVRVGDLIKDADSDVSSPRIDEWRVTEITADRVVGEDTKTGEAREWDREVLERGLVIGNYATNLSDFELVTAYPVGSWADYGTDEGDEYAYHGRPYLTVVAYGDNGQKYGRRYRFVEDGNDTDLELWEEDMKTERIGDEMRARLDEVVKAALTSDGYRLV</sequence>
<dbReference type="RefSeq" id="WP_227230231.1">
    <property type="nucleotide sequence ID" value="NZ_JAJCVJ010000002.1"/>
</dbReference>
<name>A0ABD5RDE8_9EURY</name>
<gene>
    <name evidence="1" type="ORF">ACFPJ5_13725</name>
</gene>
<dbReference type="Proteomes" id="UP001596201">
    <property type="component" value="Unassembled WGS sequence"/>
</dbReference>